<evidence type="ECO:0000256" key="4">
    <source>
        <dbReference type="SAM" id="MobiDB-lite"/>
    </source>
</evidence>
<dbReference type="AlphaFoldDB" id="R0G1H2"/>
<evidence type="ECO:0000256" key="3">
    <source>
        <dbReference type="ARBA" id="ARBA00023242"/>
    </source>
</evidence>
<dbReference type="EMBL" id="KB870808">
    <property type="protein sequence ID" value="EOA29252.1"/>
    <property type="molecule type" value="Genomic_DNA"/>
</dbReference>
<keyword evidence="2" id="KW-0597">Phosphoprotein</keyword>
<dbReference type="PANTHER" id="PTHR33402">
    <property type="entry name" value="VQ MOTIF-CONTAINING PROTEIN 11-LIKE"/>
    <property type="match status" value="1"/>
</dbReference>
<reference evidence="7" key="1">
    <citation type="journal article" date="2013" name="Nat. Genet.">
        <title>The Capsella rubella genome and the genomic consequences of rapid mating system evolution.</title>
        <authorList>
            <person name="Slotte T."/>
            <person name="Hazzouri K.M."/>
            <person name="Agren J.A."/>
            <person name="Koenig D."/>
            <person name="Maumus F."/>
            <person name="Guo Y.L."/>
            <person name="Steige K."/>
            <person name="Platts A.E."/>
            <person name="Escobar J.S."/>
            <person name="Newman L.K."/>
            <person name="Wang W."/>
            <person name="Mandakova T."/>
            <person name="Vello E."/>
            <person name="Smith L.M."/>
            <person name="Henz S.R."/>
            <person name="Steffen J."/>
            <person name="Takuno S."/>
            <person name="Brandvain Y."/>
            <person name="Coop G."/>
            <person name="Andolfatto P."/>
            <person name="Hu T.T."/>
            <person name="Blanchette M."/>
            <person name="Clark R.M."/>
            <person name="Quesneville H."/>
            <person name="Nordborg M."/>
            <person name="Gaut B.S."/>
            <person name="Lysak M.A."/>
            <person name="Jenkins J."/>
            <person name="Grimwood J."/>
            <person name="Chapman J."/>
            <person name="Prochnik S."/>
            <person name="Shu S."/>
            <person name="Rokhsar D."/>
            <person name="Schmutz J."/>
            <person name="Weigel D."/>
            <person name="Wright S.I."/>
        </authorList>
    </citation>
    <scope>NUCLEOTIDE SEQUENCE [LARGE SCALE GENOMIC DNA]</scope>
    <source>
        <strain evidence="7">cv. Monte Gargano</strain>
    </source>
</reference>
<dbReference type="GO" id="GO:0005634">
    <property type="term" value="C:nucleus"/>
    <property type="evidence" value="ECO:0007669"/>
    <property type="project" value="UniProtKB-SubCell"/>
</dbReference>
<dbReference type="eggNOG" id="ENOG502RIDK">
    <property type="taxonomic scope" value="Eukaryota"/>
</dbReference>
<evidence type="ECO:0000259" key="5">
    <source>
        <dbReference type="Pfam" id="PF05678"/>
    </source>
</evidence>
<keyword evidence="7" id="KW-1185">Reference proteome</keyword>
<feature type="region of interest" description="Disordered" evidence="4">
    <location>
        <begin position="137"/>
        <end position="179"/>
    </location>
</feature>
<evidence type="ECO:0000313" key="7">
    <source>
        <dbReference type="Proteomes" id="UP000029121"/>
    </source>
</evidence>
<dbReference type="PANTHER" id="PTHR33402:SF16">
    <property type="entry name" value="VQ MOTIF-CONTAINING PROTEIN 13-RELATED"/>
    <property type="match status" value="1"/>
</dbReference>
<feature type="domain" description="VQ" evidence="5">
    <location>
        <begin position="32"/>
        <end position="53"/>
    </location>
</feature>
<keyword evidence="3" id="KW-0539">Nucleus</keyword>
<gene>
    <name evidence="6" type="ORF">CARUB_v10025526mg</name>
</gene>
<feature type="compositionally biased region" description="Basic and acidic residues" evidence="4">
    <location>
        <begin position="1"/>
        <end position="10"/>
    </location>
</feature>
<evidence type="ECO:0000313" key="6">
    <source>
        <dbReference type="EMBL" id="EOA29252.1"/>
    </source>
</evidence>
<dbReference type="Pfam" id="PF05678">
    <property type="entry name" value="VQ"/>
    <property type="match status" value="1"/>
</dbReference>
<feature type="compositionally biased region" description="Polar residues" evidence="4">
    <location>
        <begin position="15"/>
        <end position="31"/>
    </location>
</feature>
<dbReference type="Proteomes" id="UP000029121">
    <property type="component" value="Unassembled WGS sequence"/>
</dbReference>
<feature type="compositionally biased region" description="Basic and acidic residues" evidence="4">
    <location>
        <begin position="159"/>
        <end position="176"/>
    </location>
</feature>
<name>R0G1H2_9BRAS</name>
<dbReference type="STRING" id="81985.R0G1H2"/>
<proteinExistence type="predicted"/>
<comment type="subcellular location">
    <subcellularLocation>
        <location evidence="1">Nucleus</location>
    </subcellularLocation>
</comment>
<feature type="region of interest" description="Disordered" evidence="4">
    <location>
        <begin position="57"/>
        <end position="83"/>
    </location>
</feature>
<feature type="region of interest" description="Disordered" evidence="4">
    <location>
        <begin position="1"/>
        <end position="31"/>
    </location>
</feature>
<sequence length="197" mass="22203">MENSPRHNSDDAPISPNSITTPTRPVRSPNQYQTTYIYTDVSSFKQVVQMLTGFSKKPSYRNRTDHHQAEPRSSFSYHSIPPIKAVPNKKHSSSFRLYERRMKHVLKINPTHSVLPEILSPSILDFPSLALSPVTPLTPDPFRGARSSSQSPGSDEEERAIKEKGFYFHPSPRDSVPRLLPLFPVTSTLSSPSPHEL</sequence>
<dbReference type="KEGG" id="crb:17889326"/>
<evidence type="ECO:0000256" key="1">
    <source>
        <dbReference type="ARBA" id="ARBA00004123"/>
    </source>
</evidence>
<dbReference type="InterPro" id="IPR039611">
    <property type="entry name" value="VQ_4/11/13/19/31/33"/>
</dbReference>
<dbReference type="InterPro" id="IPR008889">
    <property type="entry name" value="VQ"/>
</dbReference>
<accession>R0G1H2</accession>
<evidence type="ECO:0000256" key="2">
    <source>
        <dbReference type="ARBA" id="ARBA00022553"/>
    </source>
</evidence>
<organism evidence="6 7">
    <name type="scientific">Capsella rubella</name>
    <dbReference type="NCBI Taxonomy" id="81985"/>
    <lineage>
        <taxon>Eukaryota</taxon>
        <taxon>Viridiplantae</taxon>
        <taxon>Streptophyta</taxon>
        <taxon>Embryophyta</taxon>
        <taxon>Tracheophyta</taxon>
        <taxon>Spermatophyta</taxon>
        <taxon>Magnoliopsida</taxon>
        <taxon>eudicotyledons</taxon>
        <taxon>Gunneridae</taxon>
        <taxon>Pentapetalae</taxon>
        <taxon>rosids</taxon>
        <taxon>malvids</taxon>
        <taxon>Brassicales</taxon>
        <taxon>Brassicaceae</taxon>
        <taxon>Camelineae</taxon>
        <taxon>Capsella</taxon>
    </lineage>
</organism>
<protein>
    <recommendedName>
        <fullName evidence="5">VQ domain-containing protein</fullName>
    </recommendedName>
</protein>
<dbReference type="OrthoDB" id="784396at2759"/>